<feature type="compositionally biased region" description="Low complexity" evidence="1">
    <location>
        <begin position="147"/>
        <end position="158"/>
    </location>
</feature>
<feature type="non-terminal residue" evidence="3">
    <location>
        <position position="1"/>
    </location>
</feature>
<feature type="region of interest" description="Disordered" evidence="1">
    <location>
        <begin position="147"/>
        <end position="173"/>
    </location>
</feature>
<evidence type="ECO:0000313" key="3">
    <source>
        <dbReference type="EMBL" id="EZA58263.1"/>
    </source>
</evidence>
<keyword evidence="2" id="KW-1133">Transmembrane helix</keyword>
<name>A0A026WQP2_OOCBI</name>
<accession>A0A026WQP2</accession>
<evidence type="ECO:0000256" key="1">
    <source>
        <dbReference type="SAM" id="MobiDB-lite"/>
    </source>
</evidence>
<evidence type="ECO:0000313" key="4">
    <source>
        <dbReference type="Proteomes" id="UP000053097"/>
    </source>
</evidence>
<sequence length="173" mass="19270">FSLSAGSVPPLPVDRSHPRAATMILSARSIFSLATAAVALLAEYNFRATGRRVLLLADSTTTRVSHFILGGGVRRGHDPRRPENRSLTFFRRCSPSRLNRDRGGERERERRSASSSSVFLFLRADADEPPLVWILSLSLSFPFSDLSRSLPRPPAAARRIQEPPFRERAKSTN</sequence>
<keyword evidence="2" id="KW-0812">Transmembrane</keyword>
<feature type="transmembrane region" description="Helical" evidence="2">
    <location>
        <begin position="20"/>
        <end position="42"/>
    </location>
</feature>
<keyword evidence="2" id="KW-0472">Membrane</keyword>
<dbReference type="EMBL" id="KK107128">
    <property type="protein sequence ID" value="EZA58263.1"/>
    <property type="molecule type" value="Genomic_DNA"/>
</dbReference>
<dbReference type="AlphaFoldDB" id="A0A026WQP2"/>
<keyword evidence="4" id="KW-1185">Reference proteome</keyword>
<evidence type="ECO:0000256" key="2">
    <source>
        <dbReference type="SAM" id="Phobius"/>
    </source>
</evidence>
<proteinExistence type="predicted"/>
<dbReference type="Proteomes" id="UP000053097">
    <property type="component" value="Unassembled WGS sequence"/>
</dbReference>
<feature type="compositionally biased region" description="Basic and acidic residues" evidence="1">
    <location>
        <begin position="159"/>
        <end position="173"/>
    </location>
</feature>
<gene>
    <name evidence="3" type="ORF">X777_01220</name>
</gene>
<reference evidence="3 4" key="1">
    <citation type="journal article" date="2014" name="Curr. Biol.">
        <title>The genome of the clonal raider ant Cerapachys biroi.</title>
        <authorList>
            <person name="Oxley P.R."/>
            <person name="Ji L."/>
            <person name="Fetter-Pruneda I."/>
            <person name="McKenzie S.K."/>
            <person name="Li C."/>
            <person name="Hu H."/>
            <person name="Zhang G."/>
            <person name="Kronauer D.J."/>
        </authorList>
    </citation>
    <scope>NUCLEOTIDE SEQUENCE [LARGE SCALE GENOMIC DNA]</scope>
</reference>
<organism evidence="3 4">
    <name type="scientific">Ooceraea biroi</name>
    <name type="common">Clonal raider ant</name>
    <name type="synonym">Cerapachys biroi</name>
    <dbReference type="NCBI Taxonomy" id="2015173"/>
    <lineage>
        <taxon>Eukaryota</taxon>
        <taxon>Metazoa</taxon>
        <taxon>Ecdysozoa</taxon>
        <taxon>Arthropoda</taxon>
        <taxon>Hexapoda</taxon>
        <taxon>Insecta</taxon>
        <taxon>Pterygota</taxon>
        <taxon>Neoptera</taxon>
        <taxon>Endopterygota</taxon>
        <taxon>Hymenoptera</taxon>
        <taxon>Apocrita</taxon>
        <taxon>Aculeata</taxon>
        <taxon>Formicoidea</taxon>
        <taxon>Formicidae</taxon>
        <taxon>Dorylinae</taxon>
        <taxon>Ooceraea</taxon>
    </lineage>
</organism>
<protein>
    <submittedName>
        <fullName evidence="3">Uncharacterized protein</fullName>
    </submittedName>
</protein>